<proteinExistence type="predicted"/>
<accession>A0A6M3ZZ09</accession>
<protein>
    <submittedName>
        <fullName evidence="2">DUF3108 domain-containing protein</fullName>
    </submittedName>
</protein>
<evidence type="ECO:0000313" key="2">
    <source>
        <dbReference type="EMBL" id="QJQ03170.1"/>
    </source>
</evidence>
<dbReference type="InterPro" id="IPR021457">
    <property type="entry name" value="DUF3108"/>
</dbReference>
<dbReference type="Pfam" id="PF11306">
    <property type="entry name" value="DUF3108"/>
    <property type="match status" value="1"/>
</dbReference>
<evidence type="ECO:0000313" key="3">
    <source>
        <dbReference type="Proteomes" id="UP000501648"/>
    </source>
</evidence>
<evidence type="ECO:0000256" key="1">
    <source>
        <dbReference type="SAM" id="MobiDB-lite"/>
    </source>
</evidence>
<reference evidence="2 3" key="1">
    <citation type="journal article" date="2012" name="J. Bacteriol.">
        <title>Genome sequence of the pathogenic Herbaspirillum seropedicae strain Os34, isolated from rice roots.</title>
        <authorList>
            <person name="Ye W."/>
            <person name="Ye S."/>
            <person name="Liu J."/>
            <person name="Chang S."/>
            <person name="Chen M."/>
            <person name="Zhu B."/>
            <person name="Guo L."/>
            <person name="An Q."/>
        </authorList>
    </citation>
    <scope>NUCLEOTIDE SEQUENCE [LARGE SCALE GENOMIC DNA]</scope>
    <source>
        <strain evidence="2 3">Os34</strain>
    </source>
</reference>
<dbReference type="AlphaFoldDB" id="A0A6M3ZZ09"/>
<feature type="compositionally biased region" description="Pro residues" evidence="1">
    <location>
        <begin position="58"/>
        <end position="69"/>
    </location>
</feature>
<dbReference type="Proteomes" id="UP000501648">
    <property type="component" value="Chromosome"/>
</dbReference>
<sequence length="375" mass="40824">MSEVSLPPRRWPRLLILIALSLALHGVVVDWARHHIVPPGAAQEPVITVELRPVPPPQQPVVLPAPAPAQPKRSKPARQAAPAPTRHVEPSIEPPDEPIRETVEPIYTPAPQAAHAMPAASTGVSGDGQGQGGNGTATPDASPGDSQAPATGKQYHTSAPPSALLQYDVTGTKDQQPAYGRGSIDWHNEGSHYRVEGKAKALFFTLLNFTSVGQLDAWGVSPELYTEQKGFKSATNTHFNRARNLVSFSASTTSYPRRGGEQDRASLIWQLAAIGRGDATQIQPGAVIDLFVAGVRDGELWRVQVLGQEALDLPIGHLQTWHLVRMPKPGSYDDRVDIWLAPQHEWYPVRVRYTDLRPPGDYTQLDLSELKPPEP</sequence>
<feature type="region of interest" description="Disordered" evidence="1">
    <location>
        <begin position="58"/>
        <end position="99"/>
    </location>
</feature>
<name>A0A6M3ZZ09_9BURK</name>
<feature type="compositionally biased region" description="Polar residues" evidence="1">
    <location>
        <begin position="144"/>
        <end position="159"/>
    </location>
</feature>
<dbReference type="EMBL" id="CP008956">
    <property type="protein sequence ID" value="QJQ03170.1"/>
    <property type="molecule type" value="Genomic_DNA"/>
</dbReference>
<feature type="compositionally biased region" description="Low complexity" evidence="1">
    <location>
        <begin position="113"/>
        <end position="124"/>
    </location>
</feature>
<feature type="region of interest" description="Disordered" evidence="1">
    <location>
        <begin position="113"/>
        <end position="159"/>
    </location>
</feature>
<gene>
    <name evidence="2" type="ORF">C798_23930</name>
</gene>
<organism evidence="2 3">
    <name type="scientific">Herbaspirillum rubrisubalbicans Os34</name>
    <dbReference type="NCBI Taxonomy" id="1235827"/>
    <lineage>
        <taxon>Bacteria</taxon>
        <taxon>Pseudomonadati</taxon>
        <taxon>Pseudomonadota</taxon>
        <taxon>Betaproteobacteria</taxon>
        <taxon>Burkholderiales</taxon>
        <taxon>Oxalobacteraceae</taxon>
        <taxon>Herbaspirillum</taxon>
    </lineage>
</organism>
<dbReference type="RefSeq" id="WP_017453694.1">
    <property type="nucleotide sequence ID" value="NZ_CP008956.1"/>
</dbReference>
<feature type="compositionally biased region" description="Gly residues" evidence="1">
    <location>
        <begin position="125"/>
        <end position="135"/>
    </location>
</feature>